<feature type="region of interest" description="Disordered" evidence="1">
    <location>
        <begin position="1"/>
        <end position="62"/>
    </location>
</feature>
<organism evidence="2 3">
    <name type="scientific">Tritonibacter mobilis F1926</name>
    <dbReference type="NCBI Taxonomy" id="1265309"/>
    <lineage>
        <taxon>Bacteria</taxon>
        <taxon>Pseudomonadati</taxon>
        <taxon>Pseudomonadota</taxon>
        <taxon>Alphaproteobacteria</taxon>
        <taxon>Rhodobacterales</taxon>
        <taxon>Paracoccaceae</taxon>
        <taxon>Tritonibacter</taxon>
    </lineage>
</organism>
<dbReference type="AlphaFoldDB" id="A0A1B1A5M5"/>
<name>A0A1B1A5M5_9RHOB</name>
<feature type="compositionally biased region" description="Polar residues" evidence="1">
    <location>
        <begin position="26"/>
        <end position="62"/>
    </location>
</feature>
<sequence length="383" mass="45067">MATKKQPQKRKKRTQKKQEKTKLKTNSPCMSRSPTQPTTKSNGLDTPEYHQSTQTKKLSINNVPKNLDKYDKDFEHSKRIHTEHCKEHQKRWMRSIKNRRFKSTDIQDFKALLGRKNLHADFVPASDLKARNQFGHFIIDEMLRLYDLWLENPDLDFQWITFVSDHFMFNERDGVAEIYACKKATQDVLRNYTTYNAFGIVEIQPIINFPEGQKGKMFAVHTHVFCWGPKGQTAHLKHHSKRFKSSITRLPIHSQKAHHLEGSFGRLGRYMIKPPFEGKEVNFERLVQGKACLKPARRVEKHHDFRLFELNAKIPMEAILFGVRDGVAVRQRIVDKLRSWQASRTGEVVNLRGRVDQLFEDFLRDNKKLKNYKPLVVKYRKGQ</sequence>
<feature type="compositionally biased region" description="Basic residues" evidence="1">
    <location>
        <begin position="1"/>
        <end position="15"/>
    </location>
</feature>
<dbReference type="EMBL" id="CP015230">
    <property type="protein sequence ID" value="ANP41880.1"/>
    <property type="molecule type" value="Genomic_DNA"/>
</dbReference>
<dbReference type="GeneID" id="28250963"/>
<dbReference type="OrthoDB" id="7846050at2"/>
<protein>
    <submittedName>
        <fullName evidence="2">Uncharacterized protein</fullName>
    </submittedName>
</protein>
<dbReference type="Proteomes" id="UP000013243">
    <property type="component" value="Chromosome"/>
</dbReference>
<gene>
    <name evidence="2" type="ORF">K529_013975</name>
</gene>
<reference evidence="2 3" key="1">
    <citation type="journal article" date="2016" name="ISME J.">
        <title>Global occurrence and heterogeneity of the Roseobacter-clade species Ruegeria mobilis.</title>
        <authorList>
            <person name="Sonnenschein E."/>
            <person name="Gram L."/>
        </authorList>
    </citation>
    <scope>NUCLEOTIDE SEQUENCE [LARGE SCALE GENOMIC DNA]</scope>
    <source>
        <strain evidence="2 3">F1926</strain>
    </source>
</reference>
<dbReference type="RefSeq" id="WP_005619561.1">
    <property type="nucleotide sequence ID" value="NZ_CP015230.1"/>
</dbReference>
<evidence type="ECO:0000313" key="3">
    <source>
        <dbReference type="Proteomes" id="UP000013243"/>
    </source>
</evidence>
<accession>A0A1B1A5M5</accession>
<dbReference type="KEGG" id="rmb:K529_013975"/>
<proteinExistence type="predicted"/>
<evidence type="ECO:0000256" key="1">
    <source>
        <dbReference type="SAM" id="MobiDB-lite"/>
    </source>
</evidence>
<evidence type="ECO:0000313" key="2">
    <source>
        <dbReference type="EMBL" id="ANP41880.1"/>
    </source>
</evidence>